<sequence length="284" mass="33579">MNLLGFHKKFSLLAQEAHLTKNTILSGFDLLLQANFFQDKDGYFYSAFFHLSIGLERILKLAVVTHYMLTNDYRTPTIKQLKYQFGHDIRTLYGECQKLMPAYFASEAQLPTLTSHDQELIGFFTEYGLQSRYFNLNEVCEAKMERSPLYKWLDVARSIYEHYTPWHLRERLATNLLYKMDRAGYRNGFTMNLTEDGHPMSQFDCFHRQLVIEKAAPLVIWRLVEVLRPIHLLLEAMSDKAREYEIEKNISGMVIPHYEDFFVFLLADKDSIKRRKKWLSIFNS</sequence>
<accession>A0A0S4WRZ9</accession>
<gene>
    <name evidence="1" type="ORF">RUN215_v1_200005</name>
</gene>
<protein>
    <submittedName>
        <fullName evidence="1">Uncharacterized protein</fullName>
    </submittedName>
</protein>
<dbReference type="EMBL" id="LN899820">
    <property type="protein sequence ID" value="CUV53950.1"/>
    <property type="molecule type" value="Genomic_DNA"/>
</dbReference>
<organism evidence="1">
    <name type="scientific">Ralstonia solanacearum</name>
    <name type="common">Pseudomonas solanacearum</name>
    <dbReference type="NCBI Taxonomy" id="305"/>
    <lineage>
        <taxon>Bacteria</taxon>
        <taxon>Pseudomonadati</taxon>
        <taxon>Pseudomonadota</taxon>
        <taxon>Betaproteobacteria</taxon>
        <taxon>Burkholderiales</taxon>
        <taxon>Burkholderiaceae</taxon>
        <taxon>Ralstonia</taxon>
        <taxon>Ralstonia solanacearum species complex</taxon>
    </lineage>
</organism>
<evidence type="ECO:0000313" key="1">
    <source>
        <dbReference type="EMBL" id="CUV53950.1"/>
    </source>
</evidence>
<dbReference type="AlphaFoldDB" id="A0A0S4WRZ9"/>
<name>A0A0S4WRZ9_RALSL</name>
<reference evidence="1" key="1">
    <citation type="submission" date="2015-10" db="EMBL/GenBank/DDBJ databases">
        <authorList>
            <person name="Gilbert D.G."/>
        </authorList>
    </citation>
    <scope>NUCLEOTIDE SEQUENCE</scope>
    <source>
        <strain evidence="1">Phyl III-seqv23</strain>
    </source>
</reference>
<proteinExistence type="predicted"/>